<organism evidence="2 3">
    <name type="scientific">Gymnopilus junonius</name>
    <name type="common">Spectacular rustgill mushroom</name>
    <name type="synonym">Gymnopilus spectabilis subsp. junonius</name>
    <dbReference type="NCBI Taxonomy" id="109634"/>
    <lineage>
        <taxon>Eukaryota</taxon>
        <taxon>Fungi</taxon>
        <taxon>Dikarya</taxon>
        <taxon>Basidiomycota</taxon>
        <taxon>Agaricomycotina</taxon>
        <taxon>Agaricomycetes</taxon>
        <taxon>Agaricomycetidae</taxon>
        <taxon>Agaricales</taxon>
        <taxon>Agaricineae</taxon>
        <taxon>Hymenogastraceae</taxon>
        <taxon>Gymnopilus</taxon>
    </lineage>
</organism>
<dbReference type="OrthoDB" id="3265863at2759"/>
<name>A0A9P5TH54_GYMJU</name>
<feature type="region of interest" description="Disordered" evidence="1">
    <location>
        <begin position="1"/>
        <end position="24"/>
    </location>
</feature>
<accession>A0A9P5TH54</accession>
<keyword evidence="3" id="KW-1185">Reference proteome</keyword>
<feature type="compositionally biased region" description="Low complexity" evidence="1">
    <location>
        <begin position="74"/>
        <end position="91"/>
    </location>
</feature>
<feature type="non-terminal residue" evidence="2">
    <location>
        <position position="299"/>
    </location>
</feature>
<dbReference type="Proteomes" id="UP000724874">
    <property type="component" value="Unassembled WGS sequence"/>
</dbReference>
<dbReference type="EMBL" id="JADNYJ010000213">
    <property type="protein sequence ID" value="KAF8874455.1"/>
    <property type="molecule type" value="Genomic_DNA"/>
</dbReference>
<dbReference type="AlphaFoldDB" id="A0A9P5TH54"/>
<proteinExistence type="predicted"/>
<feature type="region of interest" description="Disordered" evidence="1">
    <location>
        <begin position="218"/>
        <end position="242"/>
    </location>
</feature>
<protein>
    <submittedName>
        <fullName evidence="2">Uncharacterized protein</fullName>
    </submittedName>
</protein>
<feature type="region of interest" description="Disordered" evidence="1">
    <location>
        <begin position="73"/>
        <end position="97"/>
    </location>
</feature>
<feature type="region of interest" description="Disordered" evidence="1">
    <location>
        <begin position="161"/>
        <end position="198"/>
    </location>
</feature>
<evidence type="ECO:0000313" key="3">
    <source>
        <dbReference type="Proteomes" id="UP000724874"/>
    </source>
</evidence>
<evidence type="ECO:0000256" key="1">
    <source>
        <dbReference type="SAM" id="MobiDB-lite"/>
    </source>
</evidence>
<sequence>MGRSLYSQAYPPTAPAIRTEPEPKADVCERWTVLNRFDPDSEDFFQDAEYEAFIDPAQLAREQAEMVVLAAAEGNSDTSESSDSGVSDQGSPMAVGSDDPAILIADAYTNRNLPWVNPDDMEMSTLSEQRWLSNSVDRDVRVLWDEPMTLEQSEEIPAFIPPASLRAPSPGIGMRRNNRRNGFDTPPDSPPQITVRRTVNITPILVEPDSALRSSEFLTAPSSRSPSPSPSEAPLFSPSPPPSVTPRFYSWQAHHVPLVPTSPTLARGNRDGPLTNPRARISFARIDSTHVPIRVTSSV</sequence>
<evidence type="ECO:0000313" key="2">
    <source>
        <dbReference type="EMBL" id="KAF8874455.1"/>
    </source>
</evidence>
<feature type="compositionally biased region" description="Pro residues" evidence="1">
    <location>
        <begin position="227"/>
        <end position="242"/>
    </location>
</feature>
<comment type="caution">
    <text evidence="2">The sequence shown here is derived from an EMBL/GenBank/DDBJ whole genome shotgun (WGS) entry which is preliminary data.</text>
</comment>
<reference evidence="2" key="1">
    <citation type="submission" date="2020-11" db="EMBL/GenBank/DDBJ databases">
        <authorList>
            <consortium name="DOE Joint Genome Institute"/>
            <person name="Ahrendt S."/>
            <person name="Riley R."/>
            <person name="Andreopoulos W."/>
            <person name="LaButti K."/>
            <person name="Pangilinan J."/>
            <person name="Ruiz-duenas F.J."/>
            <person name="Barrasa J.M."/>
            <person name="Sanchez-Garcia M."/>
            <person name="Camarero S."/>
            <person name="Miyauchi S."/>
            <person name="Serrano A."/>
            <person name="Linde D."/>
            <person name="Babiker R."/>
            <person name="Drula E."/>
            <person name="Ayuso-Fernandez I."/>
            <person name="Pacheco R."/>
            <person name="Padilla G."/>
            <person name="Ferreira P."/>
            <person name="Barriuso J."/>
            <person name="Kellner H."/>
            <person name="Castanera R."/>
            <person name="Alfaro M."/>
            <person name="Ramirez L."/>
            <person name="Pisabarro A.G."/>
            <person name="Kuo A."/>
            <person name="Tritt A."/>
            <person name="Lipzen A."/>
            <person name="He G."/>
            <person name="Yan M."/>
            <person name="Ng V."/>
            <person name="Cullen D."/>
            <person name="Martin F."/>
            <person name="Rosso M.-N."/>
            <person name="Henrissat B."/>
            <person name="Hibbett D."/>
            <person name="Martinez A.T."/>
            <person name="Grigoriev I.V."/>
        </authorList>
    </citation>
    <scope>NUCLEOTIDE SEQUENCE</scope>
    <source>
        <strain evidence="2">AH 44721</strain>
    </source>
</reference>
<gene>
    <name evidence="2" type="ORF">CPB84DRAFT_1797441</name>
</gene>